<dbReference type="OrthoDB" id="9204160at2759"/>
<keyword evidence="1 2" id="KW-0728">SH3 domain</keyword>
<evidence type="ECO:0000256" key="1">
    <source>
        <dbReference type="ARBA" id="ARBA00022443"/>
    </source>
</evidence>
<evidence type="ECO:0000313" key="4">
    <source>
        <dbReference type="EMBL" id="KAG0712636.1"/>
    </source>
</evidence>
<organism evidence="4 5">
    <name type="scientific">Chionoecetes opilio</name>
    <name type="common">Atlantic snow crab</name>
    <name type="synonym">Cancer opilio</name>
    <dbReference type="NCBI Taxonomy" id="41210"/>
    <lineage>
        <taxon>Eukaryota</taxon>
        <taxon>Metazoa</taxon>
        <taxon>Ecdysozoa</taxon>
        <taxon>Arthropoda</taxon>
        <taxon>Crustacea</taxon>
        <taxon>Multicrustacea</taxon>
        <taxon>Malacostraca</taxon>
        <taxon>Eumalacostraca</taxon>
        <taxon>Eucarida</taxon>
        <taxon>Decapoda</taxon>
        <taxon>Pleocyemata</taxon>
        <taxon>Brachyura</taxon>
        <taxon>Eubrachyura</taxon>
        <taxon>Majoidea</taxon>
        <taxon>Majidae</taxon>
        <taxon>Chionoecetes</taxon>
    </lineage>
</organism>
<evidence type="ECO:0000313" key="5">
    <source>
        <dbReference type="Proteomes" id="UP000770661"/>
    </source>
</evidence>
<dbReference type="Proteomes" id="UP000770661">
    <property type="component" value="Unassembled WGS sequence"/>
</dbReference>
<dbReference type="SUPFAM" id="SSF50044">
    <property type="entry name" value="SH3-domain"/>
    <property type="match status" value="1"/>
</dbReference>
<dbReference type="PROSITE" id="PS50002">
    <property type="entry name" value="SH3"/>
    <property type="match status" value="1"/>
</dbReference>
<evidence type="ECO:0000259" key="3">
    <source>
        <dbReference type="PROSITE" id="PS50002"/>
    </source>
</evidence>
<name>A0A8J5CGT0_CHIOP</name>
<dbReference type="Gene3D" id="2.30.30.40">
    <property type="entry name" value="SH3 Domains"/>
    <property type="match status" value="1"/>
</dbReference>
<comment type="caution">
    <text evidence="4">The sequence shown here is derived from an EMBL/GenBank/DDBJ whole genome shotgun (WGS) entry which is preliminary data.</text>
</comment>
<dbReference type="EMBL" id="JACEEZ010022236">
    <property type="protein sequence ID" value="KAG0712636.1"/>
    <property type="molecule type" value="Genomic_DNA"/>
</dbReference>
<proteinExistence type="predicted"/>
<dbReference type="Pfam" id="PF00018">
    <property type="entry name" value="SH3_1"/>
    <property type="match status" value="1"/>
</dbReference>
<evidence type="ECO:0000256" key="2">
    <source>
        <dbReference type="PROSITE-ProRule" id="PRU00192"/>
    </source>
</evidence>
<dbReference type="InterPro" id="IPR036028">
    <property type="entry name" value="SH3-like_dom_sf"/>
</dbReference>
<reference evidence="4" key="1">
    <citation type="submission" date="2020-07" db="EMBL/GenBank/DDBJ databases">
        <title>The High-quality genome of the commercially important snow crab, Chionoecetes opilio.</title>
        <authorList>
            <person name="Jeong J.-H."/>
            <person name="Ryu S."/>
        </authorList>
    </citation>
    <scope>NUCLEOTIDE SEQUENCE</scope>
    <source>
        <strain evidence="4">MADBK_172401_WGS</strain>
        <tissue evidence="4">Digestive gland</tissue>
    </source>
</reference>
<dbReference type="SMART" id="SM00326">
    <property type="entry name" value="SH3"/>
    <property type="match status" value="1"/>
</dbReference>
<dbReference type="PRINTS" id="PR00452">
    <property type="entry name" value="SH3DOMAIN"/>
</dbReference>
<sequence length="111" mass="12420">MVTDLKFVASSFSPLSSCLFPDPVSPLQDPDDLPFRRGEILTIVHKDEEKWWTARNSTNQIGSIPVPYVQKNGHVMHVLLTGMHSISARRAQLMHHHCKASQAVSKDSTTL</sequence>
<feature type="domain" description="SH3" evidence="3">
    <location>
        <begin position="11"/>
        <end position="74"/>
    </location>
</feature>
<accession>A0A8J5CGT0</accession>
<dbReference type="AlphaFoldDB" id="A0A8J5CGT0"/>
<keyword evidence="5" id="KW-1185">Reference proteome</keyword>
<dbReference type="InterPro" id="IPR001452">
    <property type="entry name" value="SH3_domain"/>
</dbReference>
<protein>
    <submittedName>
        <fullName evidence="4">Adapter molecule Crk</fullName>
    </submittedName>
</protein>
<gene>
    <name evidence="4" type="primary">Crk_1</name>
    <name evidence="4" type="ORF">GWK47_017986</name>
</gene>